<keyword evidence="5" id="KW-0732">Signal</keyword>
<evidence type="ECO:0000256" key="5">
    <source>
        <dbReference type="SAM" id="SignalP"/>
    </source>
</evidence>
<feature type="domain" description="HTH luxR-type" evidence="6">
    <location>
        <begin position="293"/>
        <end position="353"/>
    </location>
</feature>
<keyword evidence="8" id="KW-1185">Reference proteome</keyword>
<name>A0A5C6Z1B9_9FLAO</name>
<dbReference type="SMART" id="SM00421">
    <property type="entry name" value="HTH_LUXR"/>
    <property type="match status" value="1"/>
</dbReference>
<keyword evidence="2" id="KW-0238">DNA-binding</keyword>
<dbReference type="GO" id="GO:0003677">
    <property type="term" value="F:DNA binding"/>
    <property type="evidence" value="ECO:0007669"/>
    <property type="project" value="UniProtKB-KW"/>
</dbReference>
<evidence type="ECO:0000256" key="2">
    <source>
        <dbReference type="ARBA" id="ARBA00023125"/>
    </source>
</evidence>
<keyword evidence="3" id="KW-0804">Transcription</keyword>
<dbReference type="SUPFAM" id="SSF46894">
    <property type="entry name" value="C-terminal effector domain of the bipartite response regulators"/>
    <property type="match status" value="1"/>
</dbReference>
<dbReference type="GO" id="GO:0006355">
    <property type="term" value="P:regulation of DNA-templated transcription"/>
    <property type="evidence" value="ECO:0007669"/>
    <property type="project" value="InterPro"/>
</dbReference>
<dbReference type="AlphaFoldDB" id="A0A5C6Z1B9"/>
<evidence type="ECO:0000313" key="7">
    <source>
        <dbReference type="EMBL" id="TXD73817.1"/>
    </source>
</evidence>
<proteinExistence type="predicted"/>
<evidence type="ECO:0000313" key="8">
    <source>
        <dbReference type="Proteomes" id="UP000321497"/>
    </source>
</evidence>
<sequence length="353" mass="40789">MDFKKIIALLVFFFAVTASKAQYQFSGYVDAESAKGAVYLSVVDDYRKISGVFPEQILNKTYPDSTGYFSFSGDNLPAENKIYRIHVDMCNENDQNTAHFTGQCPNSKEVNFIANNNDTLTLPFSFDNEMFCLVISKNEKANAFLKIDSLKHDMRFAFGTYRSEANRKINSKKWFSILQQYGEQLHEPLAELYSYSFFSDRAQPLHAYYLEDLKTNSYYDNLLNRLKEKYPNSNYTEQYREELASDKYLIATIKPDGLSWWVYGLGAIAALSIFGNFFFYGKLRKMKSFFPPNKESLSNQEKKVLELILENKSNKEIASDMFVSLSTVKTHINNLYKKLNVSSREDVKNLYSS</sequence>
<dbReference type="PROSITE" id="PS50043">
    <property type="entry name" value="HTH_LUXR_2"/>
    <property type="match status" value="1"/>
</dbReference>
<dbReference type="Proteomes" id="UP000321497">
    <property type="component" value="Unassembled WGS sequence"/>
</dbReference>
<evidence type="ECO:0000259" key="6">
    <source>
        <dbReference type="PROSITE" id="PS50043"/>
    </source>
</evidence>
<keyword evidence="1" id="KW-0805">Transcription regulation</keyword>
<dbReference type="OrthoDB" id="9807565at2"/>
<dbReference type="Gene3D" id="1.10.10.10">
    <property type="entry name" value="Winged helix-like DNA-binding domain superfamily/Winged helix DNA-binding domain"/>
    <property type="match status" value="1"/>
</dbReference>
<feature type="chain" id="PRO_5022902183" evidence="5">
    <location>
        <begin position="21"/>
        <end position="353"/>
    </location>
</feature>
<dbReference type="RefSeq" id="WP_111843556.1">
    <property type="nucleotide sequence ID" value="NZ_UEGI01000002.1"/>
</dbReference>
<dbReference type="CDD" id="cd06170">
    <property type="entry name" value="LuxR_C_like"/>
    <property type="match status" value="1"/>
</dbReference>
<dbReference type="Pfam" id="PF00196">
    <property type="entry name" value="GerE"/>
    <property type="match status" value="1"/>
</dbReference>
<protein>
    <submittedName>
        <fullName evidence="7">Helix-turn-helix transcriptional regulator</fullName>
    </submittedName>
</protein>
<evidence type="ECO:0000256" key="4">
    <source>
        <dbReference type="SAM" id="Phobius"/>
    </source>
</evidence>
<dbReference type="PRINTS" id="PR00038">
    <property type="entry name" value="HTHLUXR"/>
</dbReference>
<keyword evidence="4" id="KW-0812">Transmembrane</keyword>
<comment type="caution">
    <text evidence="7">The sequence shown here is derived from an EMBL/GenBank/DDBJ whole genome shotgun (WGS) entry which is preliminary data.</text>
</comment>
<keyword evidence="4" id="KW-1133">Transmembrane helix</keyword>
<dbReference type="InterPro" id="IPR036388">
    <property type="entry name" value="WH-like_DNA-bd_sf"/>
</dbReference>
<reference evidence="7 8" key="1">
    <citation type="submission" date="2019-08" db="EMBL/GenBank/DDBJ databases">
        <title>Genome of Aequorivita antarctica SW49 (type strain).</title>
        <authorList>
            <person name="Bowman J.P."/>
        </authorList>
    </citation>
    <scope>NUCLEOTIDE SEQUENCE [LARGE SCALE GENOMIC DNA]</scope>
    <source>
        <strain evidence="7 8">SW49</strain>
    </source>
</reference>
<accession>A0A5C6Z1B9</accession>
<keyword evidence="4" id="KW-0472">Membrane</keyword>
<gene>
    <name evidence="7" type="ORF">ESU54_04925</name>
</gene>
<evidence type="ECO:0000256" key="1">
    <source>
        <dbReference type="ARBA" id="ARBA00023015"/>
    </source>
</evidence>
<feature type="signal peptide" evidence="5">
    <location>
        <begin position="1"/>
        <end position="20"/>
    </location>
</feature>
<dbReference type="PANTHER" id="PTHR44688">
    <property type="entry name" value="DNA-BINDING TRANSCRIPTIONAL ACTIVATOR DEVR_DOSR"/>
    <property type="match status" value="1"/>
</dbReference>
<evidence type="ECO:0000256" key="3">
    <source>
        <dbReference type="ARBA" id="ARBA00023163"/>
    </source>
</evidence>
<dbReference type="PANTHER" id="PTHR44688:SF16">
    <property type="entry name" value="DNA-BINDING TRANSCRIPTIONAL ACTIVATOR DEVR_DOSR"/>
    <property type="match status" value="1"/>
</dbReference>
<dbReference type="InterPro" id="IPR000792">
    <property type="entry name" value="Tscrpt_reg_LuxR_C"/>
</dbReference>
<feature type="transmembrane region" description="Helical" evidence="4">
    <location>
        <begin position="260"/>
        <end position="280"/>
    </location>
</feature>
<dbReference type="InterPro" id="IPR016032">
    <property type="entry name" value="Sig_transdc_resp-reg_C-effctor"/>
</dbReference>
<organism evidence="7 8">
    <name type="scientific">Aequorivita antarctica</name>
    <dbReference type="NCBI Taxonomy" id="153266"/>
    <lineage>
        <taxon>Bacteria</taxon>
        <taxon>Pseudomonadati</taxon>
        <taxon>Bacteroidota</taxon>
        <taxon>Flavobacteriia</taxon>
        <taxon>Flavobacteriales</taxon>
        <taxon>Flavobacteriaceae</taxon>
        <taxon>Aequorivita</taxon>
    </lineage>
</organism>
<dbReference type="EMBL" id="VORT01000003">
    <property type="protein sequence ID" value="TXD73817.1"/>
    <property type="molecule type" value="Genomic_DNA"/>
</dbReference>